<evidence type="ECO:0000256" key="1">
    <source>
        <dbReference type="SAM" id="MobiDB-lite"/>
    </source>
</evidence>
<sequence length="513" mass="56605">MQVIIVRVMNQHTFFVNVHGEHVNYTINNITNIIVTPNTFAPPSFRPPQEDTPTYNTHQNEGTSRSSGNEPNDYGDAPSTTANASNVPEGHPYDENEVPPPRANLSNQHDIIGMPAPIAISYLDEQAREPDEPARTAQTLEAETSVSDTAVAAAATELAETQTADTVTTDAETAVAETAVAAETAEIQTSAAETTDILLIDAAETAAAAGIANTQTAAAETSDTQLIDFQIDDIQSTDVEMVNTENDEDLNVVAVGLERDRHFGAINAVQTLQNNDVVVAEGSGSKLLVTLSVPVTPSIPRQNRKRRAETDDGLCLPTPRSVYSTDVFINSIPTYTFSYTNVYLTDPQDVSILETEAKKLNVTVSNVITEKMPVGQNRYIQHFKVQNRSEKRTMNKECNKLEWKQEWPLSEIIKDTATPFFAHHITLDLPLRFIMYTAKYPTKESYNTVLGNSQCKTHVKSYLADESFINEIEMNLTEKGKKDFHDIIRTTINHFARDAATAARLANRFLQSK</sequence>
<organism evidence="3">
    <name type="scientific">Caenorhabditis remanei</name>
    <name type="common">Caenorhabditis vulgaris</name>
    <dbReference type="NCBI Taxonomy" id="31234"/>
    <lineage>
        <taxon>Eukaryota</taxon>
        <taxon>Metazoa</taxon>
        <taxon>Ecdysozoa</taxon>
        <taxon>Nematoda</taxon>
        <taxon>Chromadorea</taxon>
        <taxon>Rhabditida</taxon>
        <taxon>Rhabditina</taxon>
        <taxon>Rhabditomorpha</taxon>
        <taxon>Rhabditoidea</taxon>
        <taxon>Rhabditidae</taxon>
        <taxon>Peloderinae</taxon>
        <taxon>Caenorhabditis</taxon>
    </lineage>
</organism>
<proteinExistence type="predicted"/>
<feature type="region of interest" description="Disordered" evidence="1">
    <location>
        <begin position="127"/>
        <end position="146"/>
    </location>
</feature>
<evidence type="ECO:0000313" key="3">
    <source>
        <dbReference type="Proteomes" id="UP000008281"/>
    </source>
</evidence>
<dbReference type="AlphaFoldDB" id="E3N0E9"/>
<reference evidence="2" key="1">
    <citation type="submission" date="2007-07" db="EMBL/GenBank/DDBJ databases">
        <title>PCAP assembly of the Caenorhabditis remanei genome.</title>
        <authorList>
            <consortium name="The Caenorhabditis remanei Sequencing Consortium"/>
            <person name="Wilson R.K."/>
        </authorList>
    </citation>
    <scope>NUCLEOTIDE SEQUENCE [LARGE SCALE GENOMIC DNA]</scope>
    <source>
        <strain evidence="2">PB4641</strain>
    </source>
</reference>
<feature type="region of interest" description="Disordered" evidence="1">
    <location>
        <begin position="41"/>
        <end position="109"/>
    </location>
</feature>
<name>E3N0E9_CAERE</name>
<accession>E3N0E9</accession>
<dbReference type="HOGENOM" id="CLU_040352_0_0_1"/>
<dbReference type="InParanoid" id="E3N0E9"/>
<gene>
    <name evidence="2" type="ORF">CRE_11340</name>
</gene>
<keyword evidence="3" id="KW-1185">Reference proteome</keyword>
<dbReference type="Proteomes" id="UP000008281">
    <property type="component" value="Unassembled WGS sequence"/>
</dbReference>
<feature type="compositionally biased region" description="Polar residues" evidence="1">
    <location>
        <begin position="51"/>
        <end position="70"/>
    </location>
</feature>
<dbReference type="EMBL" id="DS268505">
    <property type="protein sequence ID" value="EFP13382.1"/>
    <property type="molecule type" value="Genomic_DNA"/>
</dbReference>
<protein>
    <submittedName>
        <fullName evidence="2">Uncharacterized protein</fullName>
    </submittedName>
</protein>
<evidence type="ECO:0000313" key="2">
    <source>
        <dbReference type="EMBL" id="EFP13382.1"/>
    </source>
</evidence>